<dbReference type="EMBL" id="JBIBSM010000016">
    <property type="protein sequence ID" value="MFF8279578.1"/>
    <property type="molecule type" value="Genomic_DNA"/>
</dbReference>
<proteinExistence type="predicted"/>
<gene>
    <name evidence="3" type="ORF">ACF05T_26230</name>
</gene>
<sequence>MTLPLGLVPGDFRRGDLSDEVWARLDPYLPVKRGRGGRRRRHRRVGQRDSVPAADRLPCRDLPSRFGSWKTVHDRHRRGRRTARGKGLCGLSRPMPMPRAGSTGAWPASIPRLAALISTRPAPPLVPRSLRVGEGVQRVTVLMRPRDAREPGSPAKFTSPGKAGAPARVCDHARPVGRRATDDSRAGRDPRAPAGWRTPAHPAGPCRGATRRTRHAATGVICADASVFHGTVTVASIRLWFRPA</sequence>
<dbReference type="Pfam" id="PF13340">
    <property type="entry name" value="DUF4096"/>
    <property type="match status" value="1"/>
</dbReference>
<feature type="region of interest" description="Disordered" evidence="1">
    <location>
        <begin position="146"/>
        <end position="211"/>
    </location>
</feature>
<feature type="domain" description="Insertion element IS402-like" evidence="2">
    <location>
        <begin position="17"/>
        <end position="80"/>
    </location>
</feature>
<reference evidence="3 4" key="1">
    <citation type="submission" date="2024-10" db="EMBL/GenBank/DDBJ databases">
        <title>The Natural Products Discovery Center: Release of the First 8490 Sequenced Strains for Exploring Actinobacteria Biosynthetic Diversity.</title>
        <authorList>
            <person name="Kalkreuter E."/>
            <person name="Kautsar S.A."/>
            <person name="Yang D."/>
            <person name="Bader C.D."/>
            <person name="Teijaro C.N."/>
            <person name="Fluegel L."/>
            <person name="Davis C.M."/>
            <person name="Simpson J.R."/>
            <person name="Lauterbach L."/>
            <person name="Steele A.D."/>
            <person name="Gui C."/>
            <person name="Meng S."/>
            <person name="Li G."/>
            <person name="Viehrig K."/>
            <person name="Ye F."/>
            <person name="Su P."/>
            <person name="Kiefer A.F."/>
            <person name="Nichols A."/>
            <person name="Cepeda A.J."/>
            <person name="Yan W."/>
            <person name="Fan B."/>
            <person name="Jiang Y."/>
            <person name="Adhikari A."/>
            <person name="Zheng C.-J."/>
            <person name="Schuster L."/>
            <person name="Cowan T.M."/>
            <person name="Smanski M.J."/>
            <person name="Chevrette M.G."/>
            <person name="De Carvalho L.P.S."/>
            <person name="Shen B."/>
        </authorList>
    </citation>
    <scope>NUCLEOTIDE SEQUENCE [LARGE SCALE GENOMIC DNA]</scope>
    <source>
        <strain evidence="3 4">NPDC015755</strain>
    </source>
</reference>
<evidence type="ECO:0000313" key="4">
    <source>
        <dbReference type="Proteomes" id="UP001603013"/>
    </source>
</evidence>
<name>A0ABW6YI88_9ACTN</name>
<evidence type="ECO:0000256" key="1">
    <source>
        <dbReference type="SAM" id="MobiDB-lite"/>
    </source>
</evidence>
<feature type="region of interest" description="Disordered" evidence="1">
    <location>
        <begin position="34"/>
        <end position="56"/>
    </location>
</feature>
<comment type="caution">
    <text evidence="3">The sequence shown here is derived from an EMBL/GenBank/DDBJ whole genome shotgun (WGS) entry which is preliminary data.</text>
</comment>
<keyword evidence="4" id="KW-1185">Reference proteome</keyword>
<organism evidence="3 4">
    <name type="scientific">Streptomyces lateritius</name>
    <dbReference type="NCBI Taxonomy" id="67313"/>
    <lineage>
        <taxon>Bacteria</taxon>
        <taxon>Bacillati</taxon>
        <taxon>Actinomycetota</taxon>
        <taxon>Actinomycetes</taxon>
        <taxon>Kitasatosporales</taxon>
        <taxon>Streptomycetaceae</taxon>
        <taxon>Streptomyces</taxon>
    </lineage>
</organism>
<accession>A0ABW6YI88</accession>
<dbReference type="Proteomes" id="UP001603013">
    <property type="component" value="Unassembled WGS sequence"/>
</dbReference>
<dbReference type="InterPro" id="IPR025161">
    <property type="entry name" value="IS402-like_dom"/>
</dbReference>
<feature type="compositionally biased region" description="Basic and acidic residues" evidence="1">
    <location>
        <begin position="169"/>
        <end position="191"/>
    </location>
</feature>
<protein>
    <submittedName>
        <fullName evidence="3">Transposase</fullName>
    </submittedName>
</protein>
<evidence type="ECO:0000313" key="3">
    <source>
        <dbReference type="EMBL" id="MFF8279578.1"/>
    </source>
</evidence>
<feature type="region of interest" description="Disordered" evidence="1">
    <location>
        <begin position="76"/>
        <end position="104"/>
    </location>
</feature>
<dbReference type="RefSeq" id="WP_391936520.1">
    <property type="nucleotide sequence ID" value="NZ_JBIBSM010000016.1"/>
</dbReference>
<feature type="compositionally biased region" description="Basic residues" evidence="1">
    <location>
        <begin position="34"/>
        <end position="45"/>
    </location>
</feature>
<evidence type="ECO:0000259" key="2">
    <source>
        <dbReference type="Pfam" id="PF13340"/>
    </source>
</evidence>